<dbReference type="Pfam" id="PF02383">
    <property type="entry name" value="Syja_N"/>
    <property type="match status" value="1"/>
</dbReference>
<name>A0A835ILH5_9MAGN</name>
<evidence type="ECO:0000313" key="4">
    <source>
        <dbReference type="Proteomes" id="UP000631114"/>
    </source>
</evidence>
<dbReference type="GO" id="GO:0005783">
    <property type="term" value="C:endoplasmic reticulum"/>
    <property type="evidence" value="ECO:0007669"/>
    <property type="project" value="TreeGrafter"/>
</dbReference>
<evidence type="ECO:0000259" key="2">
    <source>
        <dbReference type="Pfam" id="PF02383"/>
    </source>
</evidence>
<dbReference type="GO" id="GO:0046856">
    <property type="term" value="P:phosphatidylinositol dephosphorylation"/>
    <property type="evidence" value="ECO:0007669"/>
    <property type="project" value="TreeGrafter"/>
</dbReference>
<reference evidence="3 4" key="1">
    <citation type="submission" date="2020-10" db="EMBL/GenBank/DDBJ databases">
        <title>The Coptis chinensis genome and diversification of protoberbering-type alkaloids.</title>
        <authorList>
            <person name="Wang B."/>
            <person name="Shu S."/>
            <person name="Song C."/>
            <person name="Liu Y."/>
        </authorList>
    </citation>
    <scope>NUCLEOTIDE SEQUENCE [LARGE SCALE GENOMIC DNA]</scope>
    <source>
        <strain evidence="3">HL-2020</strain>
        <tissue evidence="3">Leaf</tissue>
    </source>
</reference>
<evidence type="ECO:0000313" key="3">
    <source>
        <dbReference type="EMBL" id="KAF9619394.1"/>
    </source>
</evidence>
<dbReference type="EMBL" id="JADFTS010000002">
    <property type="protein sequence ID" value="KAF9619394.1"/>
    <property type="molecule type" value="Genomic_DNA"/>
</dbReference>
<keyword evidence="1" id="KW-0812">Transmembrane</keyword>
<sequence length="106" mass="12285">MSCAFQWTTKVFIIYGVVGTIRLLAGTYLLVITSRKEVGTYLGFPVFRVMSMKFMACNGILRLSSCQERNNRFCRKRDEAYFMSLLRTVESTLGLYYSYETDLTLK</sequence>
<gene>
    <name evidence="3" type="ORF">IFM89_006581</name>
</gene>
<comment type="caution">
    <text evidence="3">The sequence shown here is derived from an EMBL/GenBank/DDBJ whole genome shotgun (WGS) entry which is preliminary data.</text>
</comment>
<organism evidence="3 4">
    <name type="scientific">Coptis chinensis</name>
    <dbReference type="NCBI Taxonomy" id="261450"/>
    <lineage>
        <taxon>Eukaryota</taxon>
        <taxon>Viridiplantae</taxon>
        <taxon>Streptophyta</taxon>
        <taxon>Embryophyta</taxon>
        <taxon>Tracheophyta</taxon>
        <taxon>Spermatophyta</taxon>
        <taxon>Magnoliopsida</taxon>
        <taxon>Ranunculales</taxon>
        <taxon>Ranunculaceae</taxon>
        <taxon>Coptidoideae</taxon>
        <taxon>Coptis</taxon>
    </lineage>
</organism>
<protein>
    <recommendedName>
        <fullName evidence="2">SAC domain-containing protein</fullName>
    </recommendedName>
</protein>
<proteinExistence type="predicted"/>
<keyword evidence="1" id="KW-0472">Membrane</keyword>
<feature type="transmembrane region" description="Helical" evidence="1">
    <location>
        <begin position="12"/>
        <end position="32"/>
    </location>
</feature>
<dbReference type="OrthoDB" id="405996at2759"/>
<keyword evidence="4" id="KW-1185">Reference proteome</keyword>
<dbReference type="PANTHER" id="PTHR45662">
    <property type="entry name" value="PHOSPHATIDYLINOSITIDE PHOSPHATASE SAC1"/>
    <property type="match status" value="1"/>
</dbReference>
<dbReference type="Proteomes" id="UP000631114">
    <property type="component" value="Unassembled WGS sequence"/>
</dbReference>
<feature type="domain" description="SAC" evidence="2">
    <location>
        <begin position="15"/>
        <end position="104"/>
    </location>
</feature>
<evidence type="ECO:0000256" key="1">
    <source>
        <dbReference type="SAM" id="Phobius"/>
    </source>
</evidence>
<dbReference type="GO" id="GO:0043812">
    <property type="term" value="F:phosphatidylinositol-4-phosphate phosphatase activity"/>
    <property type="evidence" value="ECO:0007669"/>
    <property type="project" value="TreeGrafter"/>
</dbReference>
<accession>A0A835ILH5</accession>
<feature type="transmembrane region" description="Helical" evidence="1">
    <location>
        <begin position="38"/>
        <end position="61"/>
    </location>
</feature>
<dbReference type="AlphaFoldDB" id="A0A835ILH5"/>
<dbReference type="InterPro" id="IPR002013">
    <property type="entry name" value="SAC_dom"/>
</dbReference>
<keyword evidence="1" id="KW-1133">Transmembrane helix</keyword>
<dbReference type="PANTHER" id="PTHR45662:SF10">
    <property type="entry name" value="PHOSPHOINOSITIDE PHOSPHATASE SAC8"/>
    <property type="match status" value="1"/>
</dbReference>